<keyword evidence="9" id="KW-1185">Reference proteome</keyword>
<comment type="caution">
    <text evidence="8">The sequence shown here is derived from an EMBL/GenBank/DDBJ whole genome shotgun (WGS) entry which is preliminary data.</text>
</comment>
<evidence type="ECO:0000313" key="8">
    <source>
        <dbReference type="EMBL" id="RXK60391.1"/>
    </source>
</evidence>
<dbReference type="AlphaFoldDB" id="A0A4Q1CIG3"/>
<dbReference type="Proteomes" id="UP000290204">
    <property type="component" value="Unassembled WGS sequence"/>
</dbReference>
<organism evidence="8 9">
    <name type="scientific">Lacibacter luteus</name>
    <dbReference type="NCBI Taxonomy" id="2508719"/>
    <lineage>
        <taxon>Bacteria</taxon>
        <taxon>Pseudomonadati</taxon>
        <taxon>Bacteroidota</taxon>
        <taxon>Chitinophagia</taxon>
        <taxon>Chitinophagales</taxon>
        <taxon>Chitinophagaceae</taxon>
        <taxon>Lacibacter</taxon>
    </lineage>
</organism>
<evidence type="ECO:0000256" key="1">
    <source>
        <dbReference type="ARBA" id="ARBA00001968"/>
    </source>
</evidence>
<dbReference type="InterPro" id="IPR013527">
    <property type="entry name" value="YicC-like_N"/>
</dbReference>
<comment type="cofactor">
    <cofactor evidence="1">
        <name>a divalent metal cation</name>
        <dbReference type="ChEBI" id="CHEBI:60240"/>
    </cofactor>
</comment>
<evidence type="ECO:0000256" key="5">
    <source>
        <dbReference type="ARBA" id="ARBA00035648"/>
    </source>
</evidence>
<dbReference type="PANTHER" id="PTHR30636">
    <property type="entry name" value="UPF0701 PROTEIN YICC"/>
    <property type="match status" value="1"/>
</dbReference>
<evidence type="ECO:0000259" key="7">
    <source>
        <dbReference type="Pfam" id="PF08340"/>
    </source>
</evidence>
<comment type="similarity">
    <text evidence="5">Belongs to the YicC/YloC family.</text>
</comment>
<evidence type="ECO:0000256" key="4">
    <source>
        <dbReference type="ARBA" id="ARBA00022801"/>
    </source>
</evidence>
<sequence length="292" mass="33257">MLKSMTGYGRTEEAAGDKTFLVEIKSLNGKQFELNLKLTPLLKPYEFAIRNALSEKLQRGTIDCTISLKQNGGSGAITINKEMAKAYFQPLSEVAAELNLGLSEYILAAMLRLPDVVVPNTEVLSEEQYGQFQQSLQNAINAINKHRLLEGSALEKDLIERINNILAYQEKISELEPLRQHKMKDELRRKMEEQVGKENYDANRLEQEMIYYIEKIDISEEQVRLRNHCDYFLNILKEGDDSKGKKLGFVLQEIGREINTTGAKAYDAGIQKLVVLMKDELEKAKEQVLNVL</sequence>
<dbReference type="OrthoDB" id="9771229at2"/>
<dbReference type="InterPro" id="IPR013551">
    <property type="entry name" value="YicC-like_C"/>
</dbReference>
<accession>A0A4Q1CIG3</accession>
<name>A0A4Q1CIG3_9BACT</name>
<dbReference type="InterPro" id="IPR005229">
    <property type="entry name" value="YicC/YloC-like"/>
</dbReference>
<evidence type="ECO:0000256" key="2">
    <source>
        <dbReference type="ARBA" id="ARBA00022722"/>
    </source>
</evidence>
<protein>
    <submittedName>
        <fullName evidence="8">YicC family protein</fullName>
    </submittedName>
</protein>
<evidence type="ECO:0000259" key="6">
    <source>
        <dbReference type="Pfam" id="PF03755"/>
    </source>
</evidence>
<evidence type="ECO:0000256" key="3">
    <source>
        <dbReference type="ARBA" id="ARBA00022759"/>
    </source>
</evidence>
<feature type="domain" description="Endoribonuclease YicC-like N-terminal" evidence="6">
    <location>
        <begin position="2"/>
        <end position="155"/>
    </location>
</feature>
<gene>
    <name evidence="8" type="ORF">ESA94_07935</name>
</gene>
<keyword evidence="3" id="KW-0255">Endonuclease</keyword>
<proteinExistence type="inferred from homology"/>
<keyword evidence="4" id="KW-0378">Hydrolase</keyword>
<evidence type="ECO:0000313" key="9">
    <source>
        <dbReference type="Proteomes" id="UP000290204"/>
    </source>
</evidence>
<dbReference type="NCBIfam" id="TIGR00255">
    <property type="entry name" value="YicC/YloC family endoribonuclease"/>
    <property type="match status" value="1"/>
</dbReference>
<reference evidence="8 9" key="1">
    <citation type="submission" date="2019-01" db="EMBL/GenBank/DDBJ databases">
        <title>Lacibacter sp. strain TTM-7.</title>
        <authorList>
            <person name="Chen W.-M."/>
        </authorList>
    </citation>
    <scope>NUCLEOTIDE SEQUENCE [LARGE SCALE GENOMIC DNA]</scope>
    <source>
        <strain evidence="8 9">TTM-7</strain>
    </source>
</reference>
<dbReference type="Pfam" id="PF03755">
    <property type="entry name" value="YicC-like_N"/>
    <property type="match status" value="1"/>
</dbReference>
<dbReference type="PANTHER" id="PTHR30636:SF3">
    <property type="entry name" value="UPF0701 PROTEIN YICC"/>
    <property type="match status" value="1"/>
</dbReference>
<dbReference type="Pfam" id="PF08340">
    <property type="entry name" value="YicC-like_C"/>
    <property type="match status" value="1"/>
</dbReference>
<dbReference type="GO" id="GO:0016787">
    <property type="term" value="F:hydrolase activity"/>
    <property type="evidence" value="ECO:0007669"/>
    <property type="project" value="UniProtKB-KW"/>
</dbReference>
<feature type="domain" description="Endoribonuclease YicC-like C-terminal" evidence="7">
    <location>
        <begin position="173"/>
        <end position="291"/>
    </location>
</feature>
<dbReference type="EMBL" id="SDHW01000002">
    <property type="protein sequence ID" value="RXK60391.1"/>
    <property type="molecule type" value="Genomic_DNA"/>
</dbReference>
<dbReference type="GO" id="GO:0004521">
    <property type="term" value="F:RNA endonuclease activity"/>
    <property type="evidence" value="ECO:0007669"/>
    <property type="project" value="InterPro"/>
</dbReference>
<dbReference type="RefSeq" id="WP_129130351.1">
    <property type="nucleotide sequence ID" value="NZ_SDHW01000002.1"/>
</dbReference>
<keyword evidence="2" id="KW-0540">Nuclease</keyword>